<name>A0A1I7WT26_HETBA</name>
<reference evidence="3" key="1">
    <citation type="submission" date="2016-11" db="UniProtKB">
        <authorList>
            <consortium name="WormBaseParasite"/>
        </authorList>
    </citation>
    <scope>IDENTIFICATION</scope>
</reference>
<keyword evidence="1" id="KW-1133">Transmembrane helix</keyword>
<keyword evidence="1" id="KW-0472">Membrane</keyword>
<accession>A0A1I7WT26</accession>
<keyword evidence="1" id="KW-0812">Transmembrane</keyword>
<protein>
    <submittedName>
        <fullName evidence="3">7TM_GPCR_Srx domain-containing protein</fullName>
    </submittedName>
</protein>
<proteinExistence type="predicted"/>
<keyword evidence="2" id="KW-1185">Reference proteome</keyword>
<dbReference type="Proteomes" id="UP000095283">
    <property type="component" value="Unplaced"/>
</dbReference>
<evidence type="ECO:0000313" key="3">
    <source>
        <dbReference type="WBParaSite" id="Hba_08337"/>
    </source>
</evidence>
<evidence type="ECO:0000256" key="1">
    <source>
        <dbReference type="SAM" id="Phobius"/>
    </source>
</evidence>
<evidence type="ECO:0000313" key="2">
    <source>
        <dbReference type="Proteomes" id="UP000095283"/>
    </source>
</evidence>
<sequence length="77" mass="9012">MHAALSSTRPVSPEEQQAITDLRLFSMVKKVITIIINRVALFNIGQFYHQLIVWSTLSFLIFFEYILMILFSPNNYM</sequence>
<dbReference type="AlphaFoldDB" id="A0A1I7WT26"/>
<feature type="transmembrane region" description="Helical" evidence="1">
    <location>
        <begin position="51"/>
        <end position="71"/>
    </location>
</feature>
<organism evidence="2 3">
    <name type="scientific">Heterorhabditis bacteriophora</name>
    <name type="common">Entomopathogenic nematode worm</name>
    <dbReference type="NCBI Taxonomy" id="37862"/>
    <lineage>
        <taxon>Eukaryota</taxon>
        <taxon>Metazoa</taxon>
        <taxon>Ecdysozoa</taxon>
        <taxon>Nematoda</taxon>
        <taxon>Chromadorea</taxon>
        <taxon>Rhabditida</taxon>
        <taxon>Rhabditina</taxon>
        <taxon>Rhabditomorpha</taxon>
        <taxon>Strongyloidea</taxon>
        <taxon>Heterorhabditidae</taxon>
        <taxon>Heterorhabditis</taxon>
    </lineage>
</organism>
<dbReference type="WBParaSite" id="Hba_08337">
    <property type="protein sequence ID" value="Hba_08337"/>
    <property type="gene ID" value="Hba_08337"/>
</dbReference>